<name>A0A2U3QH62_9BACT</name>
<dbReference type="AlphaFoldDB" id="A0A2U3QH62"/>
<protein>
    <recommendedName>
        <fullName evidence="4">Stringent starvation protein B</fullName>
    </recommendedName>
</protein>
<organism evidence="2 3">
    <name type="scientific">Candidatus Sulfobium mesophilum</name>
    <dbReference type="NCBI Taxonomy" id="2016548"/>
    <lineage>
        <taxon>Bacteria</taxon>
        <taxon>Pseudomonadati</taxon>
        <taxon>Nitrospirota</taxon>
        <taxon>Nitrospiria</taxon>
        <taxon>Nitrospirales</taxon>
        <taxon>Nitrospiraceae</taxon>
        <taxon>Candidatus Sulfobium</taxon>
    </lineage>
</organism>
<dbReference type="Proteomes" id="UP000245125">
    <property type="component" value="Unassembled WGS sequence"/>
</dbReference>
<sequence length="141" mass="15522">MVSSLNELKKRIFFDMLDLVGRVFILVSHSPGVIIGKRGFLPEEKEKGIVLVFNRRMNFDWSVDGISAKLVFGAVTHQCFIPVKSIVSIFSPELSAHFSVSAASSPAGEEALPEKLTSEPADKQTKSAGDNVVRIDFNKKK</sequence>
<dbReference type="InterPro" id="IPR036760">
    <property type="entry name" value="SspB-like_sf"/>
</dbReference>
<dbReference type="SUPFAM" id="SSF101738">
    <property type="entry name" value="SspB-like"/>
    <property type="match status" value="1"/>
</dbReference>
<accession>A0A2U3QH62</accession>
<evidence type="ECO:0000313" key="3">
    <source>
        <dbReference type="Proteomes" id="UP000245125"/>
    </source>
</evidence>
<evidence type="ECO:0000256" key="1">
    <source>
        <dbReference type="SAM" id="MobiDB-lite"/>
    </source>
</evidence>
<dbReference type="EMBL" id="OUUY01000077">
    <property type="protein sequence ID" value="SPQ00732.1"/>
    <property type="molecule type" value="Genomic_DNA"/>
</dbReference>
<evidence type="ECO:0000313" key="2">
    <source>
        <dbReference type="EMBL" id="SPQ00732.1"/>
    </source>
</evidence>
<feature type="compositionally biased region" description="Basic and acidic residues" evidence="1">
    <location>
        <begin position="112"/>
        <end position="125"/>
    </location>
</feature>
<gene>
    <name evidence="2" type="ORF">NBG4_310005</name>
</gene>
<keyword evidence="3" id="KW-1185">Reference proteome</keyword>
<evidence type="ECO:0008006" key="4">
    <source>
        <dbReference type="Google" id="ProtNLM"/>
    </source>
</evidence>
<reference evidence="3" key="1">
    <citation type="submission" date="2018-03" db="EMBL/GenBank/DDBJ databases">
        <authorList>
            <person name="Zecchin S."/>
        </authorList>
    </citation>
    <scope>NUCLEOTIDE SEQUENCE [LARGE SCALE GENOMIC DNA]</scope>
</reference>
<feature type="region of interest" description="Disordered" evidence="1">
    <location>
        <begin position="105"/>
        <end position="141"/>
    </location>
</feature>
<dbReference type="OrthoDB" id="9803427at2"/>
<proteinExistence type="predicted"/>